<dbReference type="InterPro" id="IPR052021">
    <property type="entry name" value="Type-I_RS_S_subunit"/>
</dbReference>
<dbReference type="REBASE" id="385698">
    <property type="entry name" value="S.Aba26569ORF8670P"/>
</dbReference>
<dbReference type="InterPro" id="IPR044946">
    <property type="entry name" value="Restrct_endonuc_typeI_TRD_sf"/>
</dbReference>
<evidence type="ECO:0000313" key="3">
    <source>
        <dbReference type="EMBL" id="QKE90114.1"/>
    </source>
</evidence>
<protein>
    <submittedName>
        <fullName evidence="3">Restriction endonuclease subunit S</fullName>
    </submittedName>
</protein>
<dbReference type="AlphaFoldDB" id="A0A6M8HNY4"/>
<keyword evidence="4" id="KW-1185">Reference proteome</keyword>
<dbReference type="KEGG" id="lck:HN018_08675"/>
<keyword evidence="3" id="KW-0540">Nuclease</keyword>
<reference evidence="3 4" key="1">
    <citation type="journal article" date="2014" name="World J. Microbiol. Biotechnol.">
        <title>Biodiversity and physiological characteristics of Antarctic and Arctic lichens-associated bacteria.</title>
        <authorList>
            <person name="Lee Y.M."/>
            <person name="Kim E.H."/>
            <person name="Lee H.K."/>
            <person name="Hong S.G."/>
        </authorList>
    </citation>
    <scope>NUCLEOTIDE SEQUENCE [LARGE SCALE GENOMIC DNA]</scope>
    <source>
        <strain evidence="3 4">PAMC 26569</strain>
    </source>
</reference>
<dbReference type="GO" id="GO:0004519">
    <property type="term" value="F:endonuclease activity"/>
    <property type="evidence" value="ECO:0007669"/>
    <property type="project" value="UniProtKB-KW"/>
</dbReference>
<dbReference type="PANTHER" id="PTHR30408:SF12">
    <property type="entry name" value="TYPE I RESTRICTION ENZYME MJAVIII SPECIFICITY SUBUNIT"/>
    <property type="match status" value="1"/>
</dbReference>
<evidence type="ECO:0000256" key="2">
    <source>
        <dbReference type="ARBA" id="ARBA00023125"/>
    </source>
</evidence>
<keyword evidence="1" id="KW-0680">Restriction system</keyword>
<sequence>MTVREQLHVVLEDVLTPNYDWIVLDPDADYKQVTVKLWGKGIVQRAIVKGSDIAAASQLRVKAGQFIVSRIDARHGAFGFIPPQLNGAVVSSDFPCFDVDKTRLNVRYLAWLSRTPEFVDLARSGSEGSTNRVRLKEARFLKQKLILPLLAEQEAIAKQLDKAASYIEKRAKAAQSVSDNLQAMLQVVFRRITRSAPVVCLGEIAPLVRRNVKIEEEKSYTEIGIRSFYRGTFRRRTIPGSSFTWQELFSIKEHDLIFSNLMAWEGAVAIATRSDVECVGNRRMLTCEVNLKRAVPSFIHFYFTQPEGSARLIAASPSSIARNRTLGPVALHNLPVPLPSLGAQQIFDSLHTKVQAALAAHNKVEEELANLLPALLHQTFNDHEVALPNKKATRRRAAA</sequence>
<evidence type="ECO:0000256" key="1">
    <source>
        <dbReference type="ARBA" id="ARBA00022747"/>
    </source>
</evidence>
<name>A0A6M8HNY4_9PROT</name>
<keyword evidence="2" id="KW-0238">DNA-binding</keyword>
<evidence type="ECO:0000313" key="4">
    <source>
        <dbReference type="Proteomes" id="UP000500767"/>
    </source>
</evidence>
<organism evidence="3 4">
    <name type="scientific">Lichenicola cladoniae</name>
    <dbReference type="NCBI Taxonomy" id="1484109"/>
    <lineage>
        <taxon>Bacteria</taxon>
        <taxon>Pseudomonadati</taxon>
        <taxon>Pseudomonadota</taxon>
        <taxon>Alphaproteobacteria</taxon>
        <taxon>Acetobacterales</taxon>
        <taxon>Acetobacteraceae</taxon>
        <taxon>Lichenicola</taxon>
    </lineage>
</organism>
<dbReference type="PANTHER" id="PTHR30408">
    <property type="entry name" value="TYPE-1 RESTRICTION ENZYME ECOKI SPECIFICITY PROTEIN"/>
    <property type="match status" value="1"/>
</dbReference>
<keyword evidence="3" id="KW-0378">Hydrolase</keyword>
<dbReference type="SUPFAM" id="SSF116734">
    <property type="entry name" value="DNA methylase specificity domain"/>
    <property type="match status" value="2"/>
</dbReference>
<keyword evidence="3" id="KW-0255">Endonuclease</keyword>
<proteinExistence type="predicted"/>
<dbReference type="RefSeq" id="WP_171835934.1">
    <property type="nucleotide sequence ID" value="NZ_CP053708.1"/>
</dbReference>
<dbReference type="EMBL" id="CP053708">
    <property type="protein sequence ID" value="QKE90114.1"/>
    <property type="molecule type" value="Genomic_DNA"/>
</dbReference>
<dbReference type="Proteomes" id="UP000500767">
    <property type="component" value="Chromosome"/>
</dbReference>
<gene>
    <name evidence="3" type="ORF">HN018_08675</name>
</gene>
<accession>A0A6M8HNY4</accession>
<dbReference type="GO" id="GO:0003677">
    <property type="term" value="F:DNA binding"/>
    <property type="evidence" value="ECO:0007669"/>
    <property type="project" value="UniProtKB-KW"/>
</dbReference>
<dbReference type="Gene3D" id="3.90.220.20">
    <property type="entry name" value="DNA methylase specificity domains"/>
    <property type="match status" value="2"/>
</dbReference>
<dbReference type="GO" id="GO:0009307">
    <property type="term" value="P:DNA restriction-modification system"/>
    <property type="evidence" value="ECO:0007669"/>
    <property type="project" value="UniProtKB-KW"/>
</dbReference>